<evidence type="ECO:0000313" key="2">
    <source>
        <dbReference type="EMBL" id="MBB6691066.1"/>
    </source>
</evidence>
<dbReference type="InterPro" id="IPR050678">
    <property type="entry name" value="DNA_Partitioning_ATPase"/>
</dbReference>
<dbReference type="EMBL" id="JACJVR010000020">
    <property type="protein sequence ID" value="MBB6691066.1"/>
    <property type="molecule type" value="Genomic_DNA"/>
</dbReference>
<dbReference type="InterPro" id="IPR025669">
    <property type="entry name" value="AAA_dom"/>
</dbReference>
<dbReference type="AlphaFoldDB" id="A0A841TRY8"/>
<dbReference type="CDD" id="cd02042">
    <property type="entry name" value="ParAB_family"/>
    <property type="match status" value="1"/>
</dbReference>
<dbReference type="InterPro" id="IPR027417">
    <property type="entry name" value="P-loop_NTPase"/>
</dbReference>
<dbReference type="Gene3D" id="3.40.50.300">
    <property type="entry name" value="P-loop containing nucleotide triphosphate hydrolases"/>
    <property type="match status" value="1"/>
</dbReference>
<evidence type="ECO:0000313" key="3">
    <source>
        <dbReference type="Proteomes" id="UP000553776"/>
    </source>
</evidence>
<sequence>MSKVITFYNHKGGVSKTTTIFNLSHYLAGEGYKVLVIDADPQCNLTEIMLSPTIERLDKEQEEQGFDNELPGTSLLQLLQPRIEGAIPQVNIDSIIVNNIVDNLDLIRGDVALNSIEDALAEAHGQRTSNKIHEKRTYVAIGDFVTRFGERHNYDYILFDVGPSSGALTRSCFLACDAFFIPTSPDRFNVQAIGSLSSILDRWVSEHAQIYQDFKSIGLPVKLGKPIFLGVTIQNFKTRNGRPKPGYQLWMDRIPLTIDSNLFPVLRKHSNDSIDLTAGLTRETIAVTTIPDFGSFAPLMQEYGKAVFNISRDETAIITDSSQPWGGATWRDAERRALDFKSKYKDISDRLVQQ</sequence>
<dbReference type="PANTHER" id="PTHR13696:SF99">
    <property type="entry name" value="COBYRINIC ACID AC-DIAMIDE SYNTHASE"/>
    <property type="match status" value="1"/>
</dbReference>
<name>A0A841TRY8_9BACL</name>
<keyword evidence="3" id="KW-1185">Reference proteome</keyword>
<comment type="caution">
    <text evidence="2">The sequence shown here is derived from an EMBL/GenBank/DDBJ whole genome shotgun (WGS) entry which is preliminary data.</text>
</comment>
<proteinExistence type="predicted"/>
<reference evidence="2 3" key="1">
    <citation type="submission" date="2020-08" db="EMBL/GenBank/DDBJ databases">
        <title>Cohnella phylogeny.</title>
        <authorList>
            <person name="Dunlap C."/>
        </authorList>
    </citation>
    <scope>NUCLEOTIDE SEQUENCE [LARGE SCALE GENOMIC DNA]</scope>
    <source>
        <strain evidence="2 3">DSM 25239</strain>
    </source>
</reference>
<dbReference type="SUPFAM" id="SSF52540">
    <property type="entry name" value="P-loop containing nucleoside triphosphate hydrolases"/>
    <property type="match status" value="1"/>
</dbReference>
<feature type="domain" description="AAA" evidence="1">
    <location>
        <begin position="2"/>
        <end position="201"/>
    </location>
</feature>
<protein>
    <submittedName>
        <fullName evidence="2">AAA family ATPase</fullName>
    </submittedName>
</protein>
<accession>A0A841TRY8</accession>
<dbReference type="Proteomes" id="UP000553776">
    <property type="component" value="Unassembled WGS sequence"/>
</dbReference>
<evidence type="ECO:0000259" key="1">
    <source>
        <dbReference type="Pfam" id="PF13614"/>
    </source>
</evidence>
<organism evidence="2 3">
    <name type="scientific">Cohnella xylanilytica</name>
    <dbReference type="NCBI Taxonomy" id="557555"/>
    <lineage>
        <taxon>Bacteria</taxon>
        <taxon>Bacillati</taxon>
        <taxon>Bacillota</taxon>
        <taxon>Bacilli</taxon>
        <taxon>Bacillales</taxon>
        <taxon>Paenibacillaceae</taxon>
        <taxon>Cohnella</taxon>
    </lineage>
</organism>
<dbReference type="PANTHER" id="PTHR13696">
    <property type="entry name" value="P-LOOP CONTAINING NUCLEOSIDE TRIPHOSPHATE HYDROLASE"/>
    <property type="match status" value="1"/>
</dbReference>
<dbReference type="Pfam" id="PF13614">
    <property type="entry name" value="AAA_31"/>
    <property type="match status" value="1"/>
</dbReference>
<dbReference type="RefSeq" id="WP_185135066.1">
    <property type="nucleotide sequence ID" value="NZ_JACJVR010000020.1"/>
</dbReference>
<gene>
    <name evidence="2" type="ORF">H7B90_06580</name>
</gene>